<dbReference type="OrthoDB" id="88423at2759"/>
<protein>
    <recommendedName>
        <fullName evidence="9">Secreted protein</fullName>
    </recommendedName>
</protein>
<evidence type="ECO:0000313" key="5">
    <source>
        <dbReference type="EMBL" id="KAE9331196.1"/>
    </source>
</evidence>
<sequence>MVAAFNMLKACTMCHFLFGLRTQNVGDECGDFDSRTMPTTYFAAKKASISCYCHVVQYLVPSTRSISGRTPRSGGRTEGGSSLTTSENTFRRA</sequence>
<accession>A0A6A3LB00</accession>
<evidence type="ECO:0000313" key="4">
    <source>
        <dbReference type="EMBL" id="KAE9020020.1"/>
    </source>
</evidence>
<keyword evidence="2" id="KW-0732">Signal</keyword>
<evidence type="ECO:0000313" key="6">
    <source>
        <dbReference type="Proteomes" id="UP000429607"/>
    </source>
</evidence>
<evidence type="ECO:0000313" key="7">
    <source>
        <dbReference type="Proteomes" id="UP000434957"/>
    </source>
</evidence>
<reference evidence="6 8" key="1">
    <citation type="submission" date="2018-09" db="EMBL/GenBank/DDBJ databases">
        <title>Genomic investigation of the strawberry pathogen Phytophthora fragariae indicates pathogenicity is determined by transcriptional variation in three key races.</title>
        <authorList>
            <person name="Adams T.M."/>
            <person name="Armitage A.D."/>
            <person name="Sobczyk M.K."/>
            <person name="Bates H.J."/>
            <person name="Dunwell J.M."/>
            <person name="Nellist C.F."/>
            <person name="Harrison R.J."/>
        </authorList>
    </citation>
    <scope>NUCLEOTIDE SEQUENCE [LARGE SCALE GENOMIC DNA]</scope>
    <source>
        <strain evidence="4 6">SCRP249</strain>
        <strain evidence="3 8">SCRP324</strain>
        <strain evidence="5 7">SCRP333</strain>
    </source>
</reference>
<dbReference type="AlphaFoldDB" id="A0A6A3LB00"/>
<evidence type="ECO:0000313" key="3">
    <source>
        <dbReference type="EMBL" id="KAE9015475.1"/>
    </source>
</evidence>
<feature type="compositionally biased region" description="Polar residues" evidence="1">
    <location>
        <begin position="79"/>
        <end position="93"/>
    </location>
</feature>
<dbReference type="EMBL" id="QXFU01000944">
    <property type="protein sequence ID" value="KAE9015475.1"/>
    <property type="molecule type" value="Genomic_DNA"/>
</dbReference>
<evidence type="ECO:0000256" key="2">
    <source>
        <dbReference type="SAM" id="SignalP"/>
    </source>
</evidence>
<evidence type="ECO:0000256" key="1">
    <source>
        <dbReference type="SAM" id="MobiDB-lite"/>
    </source>
</evidence>
<organism evidence="3 8">
    <name type="scientific">Phytophthora rubi</name>
    <dbReference type="NCBI Taxonomy" id="129364"/>
    <lineage>
        <taxon>Eukaryota</taxon>
        <taxon>Sar</taxon>
        <taxon>Stramenopiles</taxon>
        <taxon>Oomycota</taxon>
        <taxon>Peronosporomycetes</taxon>
        <taxon>Peronosporales</taxon>
        <taxon>Peronosporaceae</taxon>
        <taxon>Phytophthora</taxon>
    </lineage>
</organism>
<dbReference type="Proteomes" id="UP000434957">
    <property type="component" value="Unassembled WGS sequence"/>
</dbReference>
<keyword evidence="7" id="KW-1185">Reference proteome</keyword>
<dbReference type="Proteomes" id="UP000429607">
    <property type="component" value="Unassembled WGS sequence"/>
</dbReference>
<name>A0A6A3LB00_9STRA</name>
<dbReference type="Proteomes" id="UP000435112">
    <property type="component" value="Unassembled WGS sequence"/>
</dbReference>
<feature type="chain" id="PRO_5036164918" description="Secreted protein" evidence="2">
    <location>
        <begin position="23"/>
        <end position="93"/>
    </location>
</feature>
<gene>
    <name evidence="4" type="ORF">PR001_g13723</name>
    <name evidence="3" type="ORF">PR002_g13915</name>
    <name evidence="5" type="ORF">PR003_g15119</name>
</gene>
<comment type="caution">
    <text evidence="3">The sequence shown here is derived from an EMBL/GenBank/DDBJ whole genome shotgun (WGS) entry which is preliminary data.</text>
</comment>
<dbReference type="EMBL" id="QXFV01000952">
    <property type="protein sequence ID" value="KAE9020020.1"/>
    <property type="molecule type" value="Genomic_DNA"/>
</dbReference>
<proteinExistence type="predicted"/>
<feature type="region of interest" description="Disordered" evidence="1">
    <location>
        <begin position="65"/>
        <end position="93"/>
    </location>
</feature>
<evidence type="ECO:0008006" key="9">
    <source>
        <dbReference type="Google" id="ProtNLM"/>
    </source>
</evidence>
<dbReference type="EMBL" id="QXFT01001031">
    <property type="protein sequence ID" value="KAE9331196.1"/>
    <property type="molecule type" value="Genomic_DNA"/>
</dbReference>
<evidence type="ECO:0000313" key="8">
    <source>
        <dbReference type="Proteomes" id="UP000435112"/>
    </source>
</evidence>
<feature type="signal peptide" evidence="2">
    <location>
        <begin position="1"/>
        <end position="22"/>
    </location>
</feature>